<sequence length="367" mass="40324">MPGDGWPDRVTWAEVRAADPRVFRKAALGGLLLIPAAGFGVLLAAFAGEFIAPLTFPAWLDWAPGLLTVTAVWAMILLGVFAVVLLAAPAELRRELALRAFAESRGLRYARIGSEPPARGIFFAEGQDSAARRQARERLRRGTPRPGSPPPGSDTRFRANFSLEVAGDAWEPDLQVAVAGYTGGKNDPKGPALAFRYLQLRVPRPVPHLMIDALGNGRLRNTLPGTLRVSLEGDFDRYFAVYAPDGYQRDARELLTPDVMASLIDRGRHWDIEVVEDRMIVVSNKVRARSDRAEITALLRFADLVGAELAHQVVTYSDPRASRPRVRVADAGLRLRRSVSWSWVIVPVAVGVLLGFPFVLGWILDHT</sequence>
<accession>A0ABS1SGA0</accession>
<feature type="transmembrane region" description="Helical" evidence="2">
    <location>
        <begin position="66"/>
        <end position="88"/>
    </location>
</feature>
<name>A0ABS1SGA0_9MICO</name>
<keyword evidence="4" id="KW-1185">Reference proteome</keyword>
<feature type="transmembrane region" description="Helical" evidence="2">
    <location>
        <begin position="26"/>
        <end position="46"/>
    </location>
</feature>
<evidence type="ECO:0000313" key="3">
    <source>
        <dbReference type="EMBL" id="MBL3679584.1"/>
    </source>
</evidence>
<keyword evidence="2" id="KW-0472">Membrane</keyword>
<organism evidence="3 4">
    <name type="scientific">Leucobacter chromiireducens subsp. solipictus</name>
    <dbReference type="NCBI Taxonomy" id="398235"/>
    <lineage>
        <taxon>Bacteria</taxon>
        <taxon>Bacillati</taxon>
        <taxon>Actinomycetota</taxon>
        <taxon>Actinomycetes</taxon>
        <taxon>Micrococcales</taxon>
        <taxon>Microbacteriaceae</taxon>
        <taxon>Leucobacter</taxon>
    </lineage>
</organism>
<keyword evidence="2" id="KW-0812">Transmembrane</keyword>
<comment type="caution">
    <text evidence="3">The sequence shown here is derived from an EMBL/GenBank/DDBJ whole genome shotgun (WGS) entry which is preliminary data.</text>
</comment>
<reference evidence="3 4" key="1">
    <citation type="submission" date="2018-09" db="EMBL/GenBank/DDBJ databases">
        <title>Comparative genomics of Leucobacter spp.</title>
        <authorList>
            <person name="Reis A.C."/>
            <person name="Kolvenbach B.A."/>
            <person name="Corvini P.F.X."/>
            <person name="Nunes O.C."/>
        </authorList>
    </citation>
    <scope>NUCLEOTIDE SEQUENCE [LARGE SCALE GENOMIC DNA]</scope>
    <source>
        <strain evidence="3 4">TAN 31504</strain>
    </source>
</reference>
<dbReference type="EMBL" id="QYAC01000004">
    <property type="protein sequence ID" value="MBL3679584.1"/>
    <property type="molecule type" value="Genomic_DNA"/>
</dbReference>
<evidence type="ECO:0008006" key="5">
    <source>
        <dbReference type="Google" id="ProtNLM"/>
    </source>
</evidence>
<protein>
    <recommendedName>
        <fullName evidence="5">DUF3137 domain-containing protein</fullName>
    </recommendedName>
</protein>
<evidence type="ECO:0000256" key="2">
    <source>
        <dbReference type="SAM" id="Phobius"/>
    </source>
</evidence>
<feature type="region of interest" description="Disordered" evidence="1">
    <location>
        <begin position="133"/>
        <end position="157"/>
    </location>
</feature>
<evidence type="ECO:0000256" key="1">
    <source>
        <dbReference type="SAM" id="MobiDB-lite"/>
    </source>
</evidence>
<feature type="transmembrane region" description="Helical" evidence="2">
    <location>
        <begin position="343"/>
        <end position="364"/>
    </location>
</feature>
<keyword evidence="2" id="KW-1133">Transmembrane helix</keyword>
<proteinExistence type="predicted"/>
<dbReference type="Proteomes" id="UP001645859">
    <property type="component" value="Unassembled WGS sequence"/>
</dbReference>
<evidence type="ECO:0000313" key="4">
    <source>
        <dbReference type="Proteomes" id="UP001645859"/>
    </source>
</evidence>
<gene>
    <name evidence="3" type="ORF">D3230_09820</name>
</gene>
<dbReference type="RefSeq" id="WP_202344841.1">
    <property type="nucleotide sequence ID" value="NZ_BAAAPI010000006.1"/>
</dbReference>